<evidence type="ECO:0000313" key="2">
    <source>
        <dbReference type="Proteomes" id="UP000886501"/>
    </source>
</evidence>
<proteinExistence type="predicted"/>
<feature type="non-terminal residue" evidence="1">
    <location>
        <position position="1"/>
    </location>
</feature>
<organism evidence="1 2">
    <name type="scientific">Thelephora ganbajun</name>
    <name type="common">Ganba fungus</name>
    <dbReference type="NCBI Taxonomy" id="370292"/>
    <lineage>
        <taxon>Eukaryota</taxon>
        <taxon>Fungi</taxon>
        <taxon>Dikarya</taxon>
        <taxon>Basidiomycota</taxon>
        <taxon>Agaricomycotina</taxon>
        <taxon>Agaricomycetes</taxon>
        <taxon>Thelephorales</taxon>
        <taxon>Thelephoraceae</taxon>
        <taxon>Thelephora</taxon>
    </lineage>
</organism>
<name>A0ACB6ZCZ0_THEGA</name>
<keyword evidence="2" id="KW-1185">Reference proteome</keyword>
<dbReference type="Proteomes" id="UP000886501">
    <property type="component" value="Unassembled WGS sequence"/>
</dbReference>
<sequence>PSTRTIVTGIYLLTIGFFVSIWGARISILLTVVRITPWRLQKNILLWMVVFFVLQFAMLIAQTFWACELAYTGWKKIPGSVCIVPRSVPISMVVNLSGCSHPSVTLSFIFYLLRVDCDYGGVGGACYRGDGDARCLGITVCSATVIIPAILRALGIGDPFMREDTVDPRFTDVEIARMTSTRIELGFPTTVNTDSDDSEGVTGTVGSRKGRDSVCPSAKDDQKHRLTMQASDGSFGASTAGVIPLADESDVAGSLALEVRGLPAVKKGQDVEAGVEDNSKT</sequence>
<protein>
    <submittedName>
        <fullName evidence="1">Uncharacterized protein</fullName>
    </submittedName>
</protein>
<reference evidence="1" key="1">
    <citation type="submission" date="2019-10" db="EMBL/GenBank/DDBJ databases">
        <authorList>
            <consortium name="DOE Joint Genome Institute"/>
            <person name="Kuo A."/>
            <person name="Miyauchi S."/>
            <person name="Kiss E."/>
            <person name="Drula E."/>
            <person name="Kohler A."/>
            <person name="Sanchez-Garcia M."/>
            <person name="Andreopoulos B."/>
            <person name="Barry K.W."/>
            <person name="Bonito G."/>
            <person name="Buee M."/>
            <person name="Carver A."/>
            <person name="Chen C."/>
            <person name="Cichocki N."/>
            <person name="Clum A."/>
            <person name="Culley D."/>
            <person name="Crous P.W."/>
            <person name="Fauchery L."/>
            <person name="Girlanda M."/>
            <person name="Hayes R."/>
            <person name="Keri Z."/>
            <person name="Labutti K."/>
            <person name="Lipzen A."/>
            <person name="Lombard V."/>
            <person name="Magnuson J."/>
            <person name="Maillard F."/>
            <person name="Morin E."/>
            <person name="Murat C."/>
            <person name="Nolan M."/>
            <person name="Ohm R."/>
            <person name="Pangilinan J."/>
            <person name="Pereira M."/>
            <person name="Perotto S."/>
            <person name="Peter M."/>
            <person name="Riley R."/>
            <person name="Sitrit Y."/>
            <person name="Stielow B."/>
            <person name="Szollosi G."/>
            <person name="Zifcakova L."/>
            <person name="Stursova M."/>
            <person name="Spatafora J.W."/>
            <person name="Tedersoo L."/>
            <person name="Vaario L.-M."/>
            <person name="Yamada A."/>
            <person name="Yan M."/>
            <person name="Wang P."/>
            <person name="Xu J."/>
            <person name="Bruns T."/>
            <person name="Baldrian P."/>
            <person name="Vilgalys R."/>
            <person name="Henrissat B."/>
            <person name="Grigoriev I.V."/>
            <person name="Hibbett D."/>
            <person name="Nagy L.G."/>
            <person name="Martin F.M."/>
        </authorList>
    </citation>
    <scope>NUCLEOTIDE SEQUENCE</scope>
    <source>
        <strain evidence="1">P2</strain>
    </source>
</reference>
<dbReference type="EMBL" id="MU118034">
    <property type="protein sequence ID" value="KAF9647432.1"/>
    <property type="molecule type" value="Genomic_DNA"/>
</dbReference>
<reference evidence="1" key="2">
    <citation type="journal article" date="2020" name="Nat. Commun.">
        <title>Large-scale genome sequencing of mycorrhizal fungi provides insights into the early evolution of symbiotic traits.</title>
        <authorList>
            <person name="Miyauchi S."/>
            <person name="Kiss E."/>
            <person name="Kuo A."/>
            <person name="Drula E."/>
            <person name="Kohler A."/>
            <person name="Sanchez-Garcia M."/>
            <person name="Morin E."/>
            <person name="Andreopoulos B."/>
            <person name="Barry K.W."/>
            <person name="Bonito G."/>
            <person name="Buee M."/>
            <person name="Carver A."/>
            <person name="Chen C."/>
            <person name="Cichocki N."/>
            <person name="Clum A."/>
            <person name="Culley D."/>
            <person name="Crous P.W."/>
            <person name="Fauchery L."/>
            <person name="Girlanda M."/>
            <person name="Hayes R.D."/>
            <person name="Keri Z."/>
            <person name="LaButti K."/>
            <person name="Lipzen A."/>
            <person name="Lombard V."/>
            <person name="Magnuson J."/>
            <person name="Maillard F."/>
            <person name="Murat C."/>
            <person name="Nolan M."/>
            <person name="Ohm R.A."/>
            <person name="Pangilinan J."/>
            <person name="Pereira M.F."/>
            <person name="Perotto S."/>
            <person name="Peter M."/>
            <person name="Pfister S."/>
            <person name="Riley R."/>
            <person name="Sitrit Y."/>
            <person name="Stielow J.B."/>
            <person name="Szollosi G."/>
            <person name="Zifcakova L."/>
            <person name="Stursova M."/>
            <person name="Spatafora J.W."/>
            <person name="Tedersoo L."/>
            <person name="Vaario L.M."/>
            <person name="Yamada A."/>
            <person name="Yan M."/>
            <person name="Wang P."/>
            <person name="Xu J."/>
            <person name="Bruns T."/>
            <person name="Baldrian P."/>
            <person name="Vilgalys R."/>
            <person name="Dunand C."/>
            <person name="Henrissat B."/>
            <person name="Grigoriev I.V."/>
            <person name="Hibbett D."/>
            <person name="Nagy L.G."/>
            <person name="Martin F.M."/>
        </authorList>
    </citation>
    <scope>NUCLEOTIDE SEQUENCE</scope>
    <source>
        <strain evidence="1">P2</strain>
    </source>
</reference>
<gene>
    <name evidence="1" type="ORF">BDM02DRAFT_3248193</name>
</gene>
<accession>A0ACB6ZCZ0</accession>
<comment type="caution">
    <text evidence="1">The sequence shown here is derived from an EMBL/GenBank/DDBJ whole genome shotgun (WGS) entry which is preliminary data.</text>
</comment>
<evidence type="ECO:0000313" key="1">
    <source>
        <dbReference type="EMBL" id="KAF9647432.1"/>
    </source>
</evidence>